<dbReference type="PANTHER" id="PTHR11929">
    <property type="entry name" value="ALPHA- 1,3 -FUCOSYLTRANSFERASE"/>
    <property type="match status" value="1"/>
</dbReference>
<evidence type="ECO:0000313" key="14">
    <source>
        <dbReference type="EMBL" id="EWM20649.1"/>
    </source>
</evidence>
<proteinExistence type="inferred from homology"/>
<evidence type="ECO:0000256" key="8">
    <source>
        <dbReference type="ARBA" id="ARBA00022989"/>
    </source>
</evidence>
<dbReference type="InterPro" id="IPR055270">
    <property type="entry name" value="Glyco_tran_10_C"/>
</dbReference>
<dbReference type="InterPro" id="IPR038577">
    <property type="entry name" value="GT10-like_C_sf"/>
</dbReference>
<evidence type="ECO:0000256" key="10">
    <source>
        <dbReference type="ARBA" id="ARBA00023180"/>
    </source>
</evidence>
<evidence type="ECO:0000256" key="2">
    <source>
        <dbReference type="ARBA" id="ARBA00004922"/>
    </source>
</evidence>
<comment type="subcellular location">
    <subcellularLocation>
        <location evidence="11">Golgi apparatus</location>
        <location evidence="11">Golgi stack membrane</location>
        <topology evidence="11">Single-pass type II membrane protein</topology>
    </subcellularLocation>
    <subcellularLocation>
        <location evidence="1">Membrane</location>
        <topology evidence="1">Single-pass membrane protein</topology>
    </subcellularLocation>
</comment>
<reference evidence="14 15" key="1">
    <citation type="journal article" date="2014" name="Mol. Plant">
        <title>Chromosome Scale Genome Assembly and Transcriptome Profiling of Nannochloropsis gaditana in Nitrogen Depletion.</title>
        <authorList>
            <person name="Corteggiani Carpinelli E."/>
            <person name="Telatin A."/>
            <person name="Vitulo N."/>
            <person name="Forcato C."/>
            <person name="D'Angelo M."/>
            <person name="Schiavon R."/>
            <person name="Vezzi A."/>
            <person name="Giacometti G.M."/>
            <person name="Morosinotto T."/>
            <person name="Valle G."/>
        </authorList>
    </citation>
    <scope>NUCLEOTIDE SEQUENCE [LARGE SCALE GENOMIC DNA]</scope>
    <source>
        <strain evidence="14 15">B-31</strain>
    </source>
</reference>
<dbReference type="EC" id="2.4.1.-" evidence="11"/>
<feature type="domain" description="Fucosyltransferase C-terminal" evidence="12">
    <location>
        <begin position="238"/>
        <end position="429"/>
    </location>
</feature>
<dbReference type="Gene3D" id="3.40.50.11660">
    <property type="entry name" value="Glycosyl transferase family 10, C-terminal domain"/>
    <property type="match status" value="1"/>
</dbReference>
<evidence type="ECO:0000256" key="11">
    <source>
        <dbReference type="RuleBase" id="RU003832"/>
    </source>
</evidence>
<dbReference type="Pfam" id="PF17039">
    <property type="entry name" value="Glyco_tran_10_N"/>
    <property type="match status" value="1"/>
</dbReference>
<evidence type="ECO:0000256" key="6">
    <source>
        <dbReference type="ARBA" id="ARBA00022692"/>
    </source>
</evidence>
<keyword evidence="9 11" id="KW-0472">Membrane</keyword>
<keyword evidence="15" id="KW-1185">Reference proteome</keyword>
<dbReference type="GO" id="GO:0032580">
    <property type="term" value="C:Golgi cisterna membrane"/>
    <property type="evidence" value="ECO:0007669"/>
    <property type="project" value="UniProtKB-SubCell"/>
</dbReference>
<dbReference type="OrthoDB" id="427096at2759"/>
<dbReference type="EMBL" id="AZIL01002898">
    <property type="protein sequence ID" value="EWM20649.1"/>
    <property type="molecule type" value="Genomic_DNA"/>
</dbReference>
<evidence type="ECO:0000259" key="12">
    <source>
        <dbReference type="Pfam" id="PF00852"/>
    </source>
</evidence>
<keyword evidence="4 11" id="KW-0328">Glycosyltransferase</keyword>
<protein>
    <recommendedName>
        <fullName evidence="11">Fucosyltransferase</fullName>
        <ecNumber evidence="11">2.4.1.-</ecNumber>
    </recommendedName>
</protein>
<dbReference type="GO" id="GO:0046920">
    <property type="term" value="F:alpha-(1-&gt;3)-fucosyltransferase activity"/>
    <property type="evidence" value="ECO:0007669"/>
    <property type="project" value="TreeGrafter"/>
</dbReference>
<feature type="domain" description="Fucosyltransferase N-terminal" evidence="13">
    <location>
        <begin position="143"/>
        <end position="209"/>
    </location>
</feature>
<keyword evidence="11" id="KW-0333">Golgi apparatus</keyword>
<evidence type="ECO:0000256" key="5">
    <source>
        <dbReference type="ARBA" id="ARBA00022679"/>
    </source>
</evidence>
<keyword evidence="5 11" id="KW-0808">Transferase</keyword>
<feature type="transmembrane region" description="Helical" evidence="11">
    <location>
        <begin position="20"/>
        <end position="39"/>
    </location>
</feature>
<comment type="caution">
    <text evidence="14">The sequence shown here is derived from an EMBL/GenBank/DDBJ whole genome shotgun (WGS) entry which is preliminary data.</text>
</comment>
<evidence type="ECO:0000259" key="13">
    <source>
        <dbReference type="Pfam" id="PF17039"/>
    </source>
</evidence>
<keyword evidence="6 11" id="KW-0812">Transmembrane</keyword>
<dbReference type="PANTHER" id="PTHR11929:SF194">
    <property type="entry name" value="ALPHA-(1,3)-FUCOSYLTRANSFERASE 10"/>
    <property type="match status" value="1"/>
</dbReference>
<name>W7TI86_9STRA</name>
<comment type="pathway">
    <text evidence="2">Protein modification; protein glycosylation.</text>
</comment>
<evidence type="ECO:0000313" key="15">
    <source>
        <dbReference type="Proteomes" id="UP000019335"/>
    </source>
</evidence>
<dbReference type="UniPathway" id="UPA00378"/>
<dbReference type="AlphaFoldDB" id="W7TI86"/>
<comment type="similarity">
    <text evidence="3 11">Belongs to the glycosyltransferase 10 family.</text>
</comment>
<evidence type="ECO:0000256" key="3">
    <source>
        <dbReference type="ARBA" id="ARBA00008919"/>
    </source>
</evidence>
<organism evidence="14 15">
    <name type="scientific">Nannochloropsis gaditana</name>
    <dbReference type="NCBI Taxonomy" id="72520"/>
    <lineage>
        <taxon>Eukaryota</taxon>
        <taxon>Sar</taxon>
        <taxon>Stramenopiles</taxon>
        <taxon>Ochrophyta</taxon>
        <taxon>Eustigmatophyceae</taxon>
        <taxon>Eustigmatales</taxon>
        <taxon>Monodopsidaceae</taxon>
        <taxon>Nannochloropsis</taxon>
    </lineage>
</organism>
<evidence type="ECO:0000256" key="1">
    <source>
        <dbReference type="ARBA" id="ARBA00004167"/>
    </source>
</evidence>
<gene>
    <name evidence="14" type="primary">FucT</name>
    <name evidence="14" type="ORF">Naga_100289g3</name>
</gene>
<dbReference type="SUPFAM" id="SSF53756">
    <property type="entry name" value="UDP-Glycosyltransferase/glycogen phosphorylase"/>
    <property type="match status" value="1"/>
</dbReference>
<evidence type="ECO:0000256" key="4">
    <source>
        <dbReference type="ARBA" id="ARBA00022676"/>
    </source>
</evidence>
<accession>W7TI86</accession>
<keyword evidence="8 11" id="KW-1133">Transmembrane helix</keyword>
<evidence type="ECO:0000256" key="9">
    <source>
        <dbReference type="ARBA" id="ARBA00023136"/>
    </source>
</evidence>
<sequence length="432" mass="48684">MFRSPVRKLGYQTRCHNPGIRWILIILFVAWISCAFLFLHSFQSVRYKMLFSKKILPSISMAVETAQPSSSLDTYLHLRSRARQAFNITDKSISMKTEKVDIPKRIRIAQYSHVYGADPLWNDDSGAWESCGQPCEAIGGYGDASSAATADVVVLDIQTFRSVPWARPAKQIWVGTYFESPDHYPNRKNPQIMSQFNVTMGFRPDDDLPVFNMVYDTMKGFAGITNLTLPTWEAKQARPELMSVWISNCNTDRTHRKDILKQLASSKISYASYGRCWNTHSSAQGVTALTDADWRRYGSQNLGAELVAVAAQYLFFFAAENSDYPYYITEKVFHGLAAGSVPVYVGDAENLKKIAPPHSIIYANDFESVGALASHLHTVAQNPELYEQYLKWRQDSDALNKLEAMMALPAWASTHGREYACALCEYMHAIGS</sequence>
<dbReference type="Proteomes" id="UP000019335">
    <property type="component" value="Unassembled WGS sequence"/>
</dbReference>
<dbReference type="PROSITE" id="PS51257">
    <property type="entry name" value="PROKAR_LIPOPROTEIN"/>
    <property type="match status" value="1"/>
</dbReference>
<keyword evidence="10" id="KW-0325">Glycoprotein</keyword>
<evidence type="ECO:0000256" key="7">
    <source>
        <dbReference type="ARBA" id="ARBA00022968"/>
    </source>
</evidence>
<dbReference type="InterPro" id="IPR031481">
    <property type="entry name" value="Glyco_tran_10_N"/>
</dbReference>
<dbReference type="InterPro" id="IPR001503">
    <property type="entry name" value="Glyco_trans_10"/>
</dbReference>
<keyword evidence="7" id="KW-0735">Signal-anchor</keyword>
<dbReference type="Pfam" id="PF00852">
    <property type="entry name" value="Glyco_transf_10"/>
    <property type="match status" value="1"/>
</dbReference>